<evidence type="ECO:0000256" key="4">
    <source>
        <dbReference type="ARBA" id="ARBA00022989"/>
    </source>
</evidence>
<sequence length="479" mass="53131">MNISLGRGTLYFTIAQVMFLASGYVIHAGLGRILGPASYGIFGVVIYLVTLPQNLLNTGIPLAASKYIAEDNSRAKAVMHKTTKLQLVSSLIVFWVYFLLAGAFSNLLKSPSLCNYIKISAFIIPVSAFYSLYTNFLNGFRWYDKQALVLIISSMTKVIGVFMLVLLGLRLYGAILGYLMGPLAGLAVGWYFLKGEGEKNKNRFKYKKIINFAIPVIVFSITINFLISADLFFVKGILMDNIQAGYYTAASMLSRVPFYIFSVLGSALFPAISRSTALRDIEQTQNYIINSMRYLLMFLIPTIVVFSATSNNLINLCYSLKYLPASTSLSILFLGFGFFTVFSIFANIITASGKPRIAMLAVLLLLPICIILNTILIPRYHLEGAALATTITSFLGSCITGGYVFIYFKVLINKVSLAKICGVSIVIYFMAILCGSASPLLLPLLYVMLLLVYFIMLFLIKELRREDLKTFKKIIYGQG</sequence>
<feature type="transmembrane region" description="Helical" evidence="6">
    <location>
        <begin position="329"/>
        <end position="350"/>
    </location>
</feature>
<dbReference type="AlphaFoldDB" id="A0A7U4THV1"/>
<reference evidence="7 8" key="1">
    <citation type="submission" date="2015-10" db="EMBL/GenBank/DDBJ databases">
        <title>Candidatus Desulfofervidus auxilii, a hydrogenotrophic sulfate-reducing bacterium involved in the thermophilic anaerobic oxidation of methane.</title>
        <authorList>
            <person name="Krukenberg V."/>
            <person name="Richter M."/>
            <person name="Wegener G."/>
        </authorList>
    </citation>
    <scope>NUCLEOTIDE SEQUENCE [LARGE SCALE GENOMIC DNA]</scope>
    <source>
        <strain evidence="7 8">HS1</strain>
    </source>
</reference>
<dbReference type="EMBL" id="CP013015">
    <property type="protein sequence ID" value="AMM40593.1"/>
    <property type="molecule type" value="Genomic_DNA"/>
</dbReference>
<evidence type="ECO:0000256" key="5">
    <source>
        <dbReference type="ARBA" id="ARBA00023136"/>
    </source>
</evidence>
<feature type="transmembrane region" description="Helical" evidence="6">
    <location>
        <begin position="444"/>
        <end position="463"/>
    </location>
</feature>
<dbReference type="CDD" id="cd13128">
    <property type="entry name" value="MATE_Wzx_like"/>
    <property type="match status" value="1"/>
</dbReference>
<evidence type="ECO:0000256" key="1">
    <source>
        <dbReference type="ARBA" id="ARBA00004651"/>
    </source>
</evidence>
<feature type="transmembrane region" description="Helical" evidence="6">
    <location>
        <begin position="116"/>
        <end position="136"/>
    </location>
</feature>
<dbReference type="KEGG" id="daw:HS1_000789"/>
<keyword evidence="8" id="KW-1185">Reference proteome</keyword>
<feature type="transmembrane region" description="Helical" evidence="6">
    <location>
        <begin position="9"/>
        <end position="27"/>
    </location>
</feature>
<dbReference type="InterPro" id="IPR050833">
    <property type="entry name" value="Poly_Biosynth_Transport"/>
</dbReference>
<organism evidence="7 8">
    <name type="scientific">Desulfofervidus auxilii</name>
    <dbReference type="NCBI Taxonomy" id="1621989"/>
    <lineage>
        <taxon>Bacteria</taxon>
        <taxon>Pseudomonadati</taxon>
        <taxon>Thermodesulfobacteriota</taxon>
        <taxon>Candidatus Desulfofervidia</taxon>
        <taxon>Candidatus Desulfofervidales</taxon>
        <taxon>Candidatus Desulfofervidaceae</taxon>
        <taxon>Candidatus Desulfofervidus</taxon>
    </lineage>
</organism>
<name>A0A7U4THV1_DESA2</name>
<comment type="subcellular location">
    <subcellularLocation>
        <location evidence="1">Cell membrane</location>
        <topology evidence="1">Multi-pass membrane protein</topology>
    </subcellularLocation>
</comment>
<feature type="transmembrane region" description="Helical" evidence="6">
    <location>
        <begin position="384"/>
        <end position="408"/>
    </location>
</feature>
<evidence type="ECO:0000256" key="3">
    <source>
        <dbReference type="ARBA" id="ARBA00022692"/>
    </source>
</evidence>
<dbReference type="OrthoDB" id="5240734at2"/>
<feature type="transmembrane region" description="Helical" evidence="6">
    <location>
        <begin position="39"/>
        <end position="64"/>
    </location>
</feature>
<keyword evidence="5 6" id="KW-0472">Membrane</keyword>
<feature type="transmembrane region" description="Helical" evidence="6">
    <location>
        <begin position="85"/>
        <end position="104"/>
    </location>
</feature>
<feature type="transmembrane region" description="Helical" evidence="6">
    <location>
        <begin position="213"/>
        <end position="234"/>
    </location>
</feature>
<dbReference type="GO" id="GO:0005886">
    <property type="term" value="C:plasma membrane"/>
    <property type="evidence" value="ECO:0007669"/>
    <property type="project" value="UniProtKB-SubCell"/>
</dbReference>
<gene>
    <name evidence="7" type="ORF">HS1_000789</name>
</gene>
<dbReference type="RefSeq" id="WP_066061229.1">
    <property type="nucleotide sequence ID" value="NZ_CP013015.1"/>
</dbReference>
<evidence type="ECO:0000313" key="8">
    <source>
        <dbReference type="Proteomes" id="UP000070560"/>
    </source>
</evidence>
<feature type="transmembrane region" description="Helical" evidence="6">
    <location>
        <begin position="148"/>
        <end position="169"/>
    </location>
</feature>
<dbReference type="PANTHER" id="PTHR30250">
    <property type="entry name" value="PST FAMILY PREDICTED COLANIC ACID TRANSPORTER"/>
    <property type="match status" value="1"/>
</dbReference>
<feature type="transmembrane region" description="Helical" evidence="6">
    <location>
        <begin position="246"/>
        <end position="271"/>
    </location>
</feature>
<protein>
    <submittedName>
        <fullName evidence="7">Polysaccharide biosynthesis protein</fullName>
    </submittedName>
</protein>
<keyword evidence="4 6" id="KW-1133">Transmembrane helix</keyword>
<evidence type="ECO:0000256" key="2">
    <source>
        <dbReference type="ARBA" id="ARBA00022475"/>
    </source>
</evidence>
<dbReference type="InterPro" id="IPR002797">
    <property type="entry name" value="Polysacc_synth"/>
</dbReference>
<accession>A0A7U4THV1</accession>
<dbReference type="Pfam" id="PF01943">
    <property type="entry name" value="Polysacc_synt"/>
    <property type="match status" value="1"/>
</dbReference>
<feature type="transmembrane region" description="Helical" evidence="6">
    <location>
        <begin position="175"/>
        <end position="193"/>
    </location>
</feature>
<evidence type="ECO:0000256" key="6">
    <source>
        <dbReference type="SAM" id="Phobius"/>
    </source>
</evidence>
<feature type="transmembrane region" description="Helical" evidence="6">
    <location>
        <begin position="420"/>
        <end position="438"/>
    </location>
</feature>
<keyword evidence="2" id="KW-1003">Cell membrane</keyword>
<feature type="transmembrane region" description="Helical" evidence="6">
    <location>
        <begin position="357"/>
        <end position="378"/>
    </location>
</feature>
<feature type="transmembrane region" description="Helical" evidence="6">
    <location>
        <begin position="292"/>
        <end position="309"/>
    </location>
</feature>
<evidence type="ECO:0000313" key="7">
    <source>
        <dbReference type="EMBL" id="AMM40593.1"/>
    </source>
</evidence>
<proteinExistence type="predicted"/>
<dbReference type="Proteomes" id="UP000070560">
    <property type="component" value="Chromosome"/>
</dbReference>
<keyword evidence="3 6" id="KW-0812">Transmembrane</keyword>
<dbReference type="PANTHER" id="PTHR30250:SF11">
    <property type="entry name" value="O-ANTIGEN TRANSPORTER-RELATED"/>
    <property type="match status" value="1"/>
</dbReference>